<dbReference type="InterPro" id="IPR001854">
    <property type="entry name" value="Ribosomal_uL29"/>
</dbReference>
<dbReference type="HAMAP" id="MF_00374">
    <property type="entry name" value="Ribosomal_uL29"/>
    <property type="match status" value="1"/>
</dbReference>
<dbReference type="AlphaFoldDB" id="A0A285NPU2"/>
<keyword evidence="7" id="KW-1185">Reference proteome</keyword>
<evidence type="ECO:0000256" key="2">
    <source>
        <dbReference type="ARBA" id="ARBA00022980"/>
    </source>
</evidence>
<evidence type="ECO:0000313" key="6">
    <source>
        <dbReference type="EMBL" id="SNZ10953.1"/>
    </source>
</evidence>
<evidence type="ECO:0000256" key="5">
    <source>
        <dbReference type="HAMAP-Rule" id="MF_00374"/>
    </source>
</evidence>
<keyword evidence="2 5" id="KW-0689">Ribosomal protein</keyword>
<dbReference type="SUPFAM" id="SSF46561">
    <property type="entry name" value="Ribosomal protein L29 (L29p)"/>
    <property type="match status" value="1"/>
</dbReference>
<dbReference type="PANTHER" id="PTHR10916:SF0">
    <property type="entry name" value="LARGE RIBOSOMAL SUBUNIT PROTEIN UL29C"/>
    <property type="match status" value="1"/>
</dbReference>
<dbReference type="OrthoDB" id="9815192at2"/>
<dbReference type="NCBIfam" id="TIGR00012">
    <property type="entry name" value="L29"/>
    <property type="match status" value="1"/>
</dbReference>
<dbReference type="CDD" id="cd00427">
    <property type="entry name" value="Ribosomal_L29_HIP"/>
    <property type="match status" value="1"/>
</dbReference>
<evidence type="ECO:0000256" key="1">
    <source>
        <dbReference type="ARBA" id="ARBA00009254"/>
    </source>
</evidence>
<dbReference type="Proteomes" id="UP000219036">
    <property type="component" value="Unassembled WGS sequence"/>
</dbReference>
<dbReference type="EMBL" id="OBEI01000012">
    <property type="protein sequence ID" value="SNZ10953.1"/>
    <property type="molecule type" value="Genomic_DNA"/>
</dbReference>
<dbReference type="Gene3D" id="1.10.287.310">
    <property type="match status" value="1"/>
</dbReference>
<comment type="similarity">
    <text evidence="1 5">Belongs to the universal ribosomal protein uL29 family.</text>
</comment>
<dbReference type="GO" id="GO:0003735">
    <property type="term" value="F:structural constituent of ribosome"/>
    <property type="evidence" value="ECO:0007669"/>
    <property type="project" value="InterPro"/>
</dbReference>
<dbReference type="InterPro" id="IPR036049">
    <property type="entry name" value="Ribosomal_uL29_sf"/>
</dbReference>
<proteinExistence type="inferred from homology"/>
<dbReference type="PANTHER" id="PTHR10916">
    <property type="entry name" value="60S RIBOSOMAL PROTEIN L35/50S RIBOSOMAL PROTEIN L29"/>
    <property type="match status" value="1"/>
</dbReference>
<evidence type="ECO:0000256" key="3">
    <source>
        <dbReference type="ARBA" id="ARBA00023274"/>
    </source>
</evidence>
<keyword evidence="3 5" id="KW-0687">Ribonucleoprotein</keyword>
<dbReference type="GO" id="GO:0022625">
    <property type="term" value="C:cytosolic large ribosomal subunit"/>
    <property type="evidence" value="ECO:0007669"/>
    <property type="project" value="TreeGrafter"/>
</dbReference>
<protein>
    <recommendedName>
        <fullName evidence="4 5">Large ribosomal subunit protein uL29</fullName>
    </recommendedName>
</protein>
<gene>
    <name evidence="5" type="primary">rpmC</name>
    <name evidence="6" type="ORF">SAMN06265182_1969</name>
</gene>
<sequence>MKAEELRKLTDDELKEKVVELKKKLMNLRFQNAVGGLEKPSEIRQTKRDIARILTILRERELQAQSGGK</sequence>
<name>A0A285NPU2_9AQUI</name>
<dbReference type="FunFam" id="1.10.287.310:FF:000001">
    <property type="entry name" value="50S ribosomal protein L29"/>
    <property type="match status" value="1"/>
</dbReference>
<evidence type="ECO:0000256" key="4">
    <source>
        <dbReference type="ARBA" id="ARBA00035204"/>
    </source>
</evidence>
<dbReference type="PROSITE" id="PS00579">
    <property type="entry name" value="RIBOSOMAL_L29"/>
    <property type="match status" value="1"/>
</dbReference>
<organism evidence="6 7">
    <name type="scientific">Persephonella hydrogeniphila</name>
    <dbReference type="NCBI Taxonomy" id="198703"/>
    <lineage>
        <taxon>Bacteria</taxon>
        <taxon>Pseudomonadati</taxon>
        <taxon>Aquificota</taxon>
        <taxon>Aquificia</taxon>
        <taxon>Aquificales</taxon>
        <taxon>Hydrogenothermaceae</taxon>
        <taxon>Persephonella</taxon>
    </lineage>
</organism>
<dbReference type="Pfam" id="PF00831">
    <property type="entry name" value="Ribosomal_L29"/>
    <property type="match status" value="1"/>
</dbReference>
<reference evidence="7" key="1">
    <citation type="submission" date="2017-09" db="EMBL/GenBank/DDBJ databases">
        <authorList>
            <person name="Varghese N."/>
            <person name="Submissions S."/>
        </authorList>
    </citation>
    <scope>NUCLEOTIDE SEQUENCE [LARGE SCALE GENOMIC DNA]</scope>
    <source>
        <strain evidence="7">DSM 15103</strain>
    </source>
</reference>
<dbReference type="InterPro" id="IPR018254">
    <property type="entry name" value="Ribosomal_uL29_CS"/>
</dbReference>
<dbReference type="GO" id="GO:0006412">
    <property type="term" value="P:translation"/>
    <property type="evidence" value="ECO:0007669"/>
    <property type="project" value="UniProtKB-UniRule"/>
</dbReference>
<dbReference type="RefSeq" id="WP_097001111.1">
    <property type="nucleotide sequence ID" value="NZ_OBEI01000012.1"/>
</dbReference>
<accession>A0A285NPU2</accession>
<dbReference type="InterPro" id="IPR050063">
    <property type="entry name" value="Ribosomal_protein_uL29"/>
</dbReference>
<evidence type="ECO:0000313" key="7">
    <source>
        <dbReference type="Proteomes" id="UP000219036"/>
    </source>
</evidence>